<dbReference type="OrthoDB" id="952894at2759"/>
<keyword evidence="2" id="KW-1185">Reference proteome</keyword>
<organism evidence="1 2">
    <name type="scientific">Gossypium stocksii</name>
    <dbReference type="NCBI Taxonomy" id="47602"/>
    <lineage>
        <taxon>Eukaryota</taxon>
        <taxon>Viridiplantae</taxon>
        <taxon>Streptophyta</taxon>
        <taxon>Embryophyta</taxon>
        <taxon>Tracheophyta</taxon>
        <taxon>Spermatophyta</taxon>
        <taxon>Magnoliopsida</taxon>
        <taxon>eudicotyledons</taxon>
        <taxon>Gunneridae</taxon>
        <taxon>Pentapetalae</taxon>
        <taxon>rosids</taxon>
        <taxon>malvids</taxon>
        <taxon>Malvales</taxon>
        <taxon>Malvaceae</taxon>
        <taxon>Malvoideae</taxon>
        <taxon>Gossypium</taxon>
    </lineage>
</organism>
<gene>
    <name evidence="1" type="ORF">J1N35_045649</name>
</gene>
<sequence>MDPVNKSESEVSLEGRQIDGCKGVNAICLGNEGNMSGVQGMSDEAFIEETNSLCNMLSVPLGGVSNVVLSIDGPNDLNVIGQELGLDQIEGLGTQCLEGIGVGLEKNEEVENLISEGNEVGSNENGLLRPDMEIQKALGIEFLLSKLKRKFSKLDTGYRAHNEGESEKGQGSKKIERKGASRFDGSIANLLILDSGISNRRRVILKEAKKTWEADVELCGRRFIVVAGKWLLEEKETVLINVYTPNSLADQRNLWEGISGLRNQFSRAWIIG</sequence>
<reference evidence="1 2" key="1">
    <citation type="journal article" date="2021" name="Plant Biotechnol. J.">
        <title>Multi-omics assisted identification of the key and species-specific regulatory components of drought-tolerant mechanisms in Gossypium stocksii.</title>
        <authorList>
            <person name="Yu D."/>
            <person name="Ke L."/>
            <person name="Zhang D."/>
            <person name="Wu Y."/>
            <person name="Sun Y."/>
            <person name="Mei J."/>
            <person name="Sun J."/>
            <person name="Sun Y."/>
        </authorList>
    </citation>
    <scope>NUCLEOTIDE SEQUENCE [LARGE SCALE GENOMIC DNA]</scope>
    <source>
        <strain evidence="2">cv. E1</strain>
        <tissue evidence="1">Leaf</tissue>
    </source>
</reference>
<protein>
    <submittedName>
        <fullName evidence="1">Uncharacterized protein</fullName>
    </submittedName>
</protein>
<proteinExistence type="predicted"/>
<evidence type="ECO:0000313" key="2">
    <source>
        <dbReference type="Proteomes" id="UP000828251"/>
    </source>
</evidence>
<name>A0A9D3UBQ8_9ROSI</name>
<dbReference type="AlphaFoldDB" id="A0A9D3UBQ8"/>
<dbReference type="EMBL" id="JAIQCV010000013">
    <property type="protein sequence ID" value="KAH1033475.1"/>
    <property type="molecule type" value="Genomic_DNA"/>
</dbReference>
<evidence type="ECO:0000313" key="1">
    <source>
        <dbReference type="EMBL" id="KAH1033475.1"/>
    </source>
</evidence>
<dbReference type="Proteomes" id="UP000828251">
    <property type="component" value="Unassembled WGS sequence"/>
</dbReference>
<comment type="caution">
    <text evidence="1">The sequence shown here is derived from an EMBL/GenBank/DDBJ whole genome shotgun (WGS) entry which is preliminary data.</text>
</comment>
<accession>A0A9D3UBQ8</accession>